<evidence type="ECO:0000256" key="6">
    <source>
        <dbReference type="ARBA" id="ARBA00023136"/>
    </source>
</evidence>
<evidence type="ECO:0000256" key="1">
    <source>
        <dbReference type="ARBA" id="ARBA00004651"/>
    </source>
</evidence>
<evidence type="ECO:0000256" key="2">
    <source>
        <dbReference type="ARBA" id="ARBA00022475"/>
    </source>
</evidence>
<feature type="transmembrane region" description="Helical" evidence="7">
    <location>
        <begin position="70"/>
        <end position="91"/>
    </location>
</feature>
<evidence type="ECO:0000313" key="8">
    <source>
        <dbReference type="EMBL" id="AIR62022.1"/>
    </source>
</evidence>
<proteinExistence type="predicted"/>
<keyword evidence="4" id="KW-0813">Transport</keyword>
<dbReference type="RefSeq" id="WP_039292802.1">
    <property type="nucleotide sequence ID" value="NZ_CP009458.1"/>
</dbReference>
<organism evidence="8 9">
    <name type="scientific">Cedecea neteri</name>
    <dbReference type="NCBI Taxonomy" id="158822"/>
    <lineage>
        <taxon>Bacteria</taxon>
        <taxon>Pseudomonadati</taxon>
        <taxon>Pseudomonadota</taxon>
        <taxon>Gammaproteobacteria</taxon>
        <taxon>Enterobacterales</taxon>
        <taxon>Enterobacteriaceae</taxon>
        <taxon>Cedecea</taxon>
    </lineage>
</organism>
<feature type="transmembrane region" description="Helical" evidence="7">
    <location>
        <begin position="39"/>
        <end position="64"/>
    </location>
</feature>
<dbReference type="PANTHER" id="PTHR30086:SF20">
    <property type="entry name" value="ARGININE EXPORTER PROTEIN ARGO-RELATED"/>
    <property type="match status" value="1"/>
</dbReference>
<evidence type="ECO:0000313" key="9">
    <source>
        <dbReference type="Proteomes" id="UP000029516"/>
    </source>
</evidence>
<accession>A0AAN0VUE6</accession>
<dbReference type="KEGG" id="cem:LH23_15575"/>
<keyword evidence="4" id="KW-0029">Amino-acid transport</keyword>
<name>A0AAN0VUE6_9ENTR</name>
<sequence>MNIPLLGAYTLAVFMLILTPGPVVALVTGTAARHGSRKAFLTVIGTNSASLVLIAFAAMVLAGIVSLSPLHLSLLGLAGSVFIGWGAIVSLQSRHEGSVARTAISDGGGLLKGFVVGVSNPKDILFFVSFFPQFMAVTQNFSTSIMTLSLVWIVLDFAILALYILTVQRWVPERHGKLLDRISALFLLAVALFGLVYNASALFSLSEA</sequence>
<dbReference type="EMBL" id="CP009458">
    <property type="protein sequence ID" value="AIR62022.1"/>
    <property type="molecule type" value="Genomic_DNA"/>
</dbReference>
<evidence type="ECO:0000256" key="3">
    <source>
        <dbReference type="ARBA" id="ARBA00022692"/>
    </source>
</evidence>
<dbReference type="Pfam" id="PF01810">
    <property type="entry name" value="LysE"/>
    <property type="match status" value="1"/>
</dbReference>
<dbReference type="Proteomes" id="UP000029516">
    <property type="component" value="Chromosome"/>
</dbReference>
<dbReference type="PANTHER" id="PTHR30086">
    <property type="entry name" value="ARGININE EXPORTER PROTEIN ARGO"/>
    <property type="match status" value="1"/>
</dbReference>
<comment type="subcellular location">
    <subcellularLocation>
        <location evidence="1">Cell membrane</location>
        <topology evidence="1">Multi-pass membrane protein</topology>
    </subcellularLocation>
</comment>
<evidence type="ECO:0000256" key="5">
    <source>
        <dbReference type="ARBA" id="ARBA00022989"/>
    </source>
</evidence>
<gene>
    <name evidence="8" type="ORF">LH23_15575</name>
</gene>
<dbReference type="GO" id="GO:0015171">
    <property type="term" value="F:amino acid transmembrane transporter activity"/>
    <property type="evidence" value="ECO:0007669"/>
    <property type="project" value="TreeGrafter"/>
</dbReference>
<feature type="transmembrane region" description="Helical" evidence="7">
    <location>
        <begin position="145"/>
        <end position="165"/>
    </location>
</feature>
<keyword evidence="2" id="KW-1003">Cell membrane</keyword>
<reference evidence="8 9" key="1">
    <citation type="submission" date="2014-09" db="EMBL/GenBank/DDBJ databases">
        <authorList>
            <person name="Chan K.-G."/>
        </authorList>
    </citation>
    <scope>NUCLEOTIDE SEQUENCE [LARGE SCALE GENOMIC DNA]</scope>
    <source>
        <strain evidence="8 9">M006</strain>
    </source>
</reference>
<feature type="transmembrane region" description="Helical" evidence="7">
    <location>
        <begin position="185"/>
        <end position="205"/>
    </location>
</feature>
<dbReference type="GO" id="GO:0005886">
    <property type="term" value="C:plasma membrane"/>
    <property type="evidence" value="ECO:0007669"/>
    <property type="project" value="UniProtKB-SubCell"/>
</dbReference>
<evidence type="ECO:0000256" key="4">
    <source>
        <dbReference type="ARBA" id="ARBA00022970"/>
    </source>
</evidence>
<evidence type="ECO:0000256" key="7">
    <source>
        <dbReference type="SAM" id="Phobius"/>
    </source>
</evidence>
<dbReference type="InterPro" id="IPR001123">
    <property type="entry name" value="LeuE-type"/>
</dbReference>
<keyword evidence="5 7" id="KW-1133">Transmembrane helix</keyword>
<keyword evidence="6 7" id="KW-0472">Membrane</keyword>
<feature type="transmembrane region" description="Helical" evidence="7">
    <location>
        <begin position="6"/>
        <end position="27"/>
    </location>
</feature>
<keyword evidence="3 7" id="KW-0812">Transmembrane</keyword>
<dbReference type="AlphaFoldDB" id="A0AAN0VUE6"/>
<protein>
    <submittedName>
        <fullName evidence="8">Lysine transporter LysE</fullName>
    </submittedName>
</protein>